<feature type="transmembrane region" description="Helical" evidence="5">
    <location>
        <begin position="289"/>
        <end position="310"/>
    </location>
</feature>
<gene>
    <name evidence="6" type="ORF">B1A74_03415</name>
</gene>
<proteinExistence type="predicted"/>
<feature type="transmembrane region" description="Helical" evidence="5">
    <location>
        <begin position="191"/>
        <end position="214"/>
    </location>
</feature>
<comment type="subcellular location">
    <subcellularLocation>
        <location evidence="1">Membrane</location>
        <topology evidence="1">Multi-pass membrane protein</topology>
    </subcellularLocation>
</comment>
<dbReference type="InterPro" id="IPR001046">
    <property type="entry name" value="NRAMP_fam"/>
</dbReference>
<keyword evidence="3 5" id="KW-1133">Transmembrane helix</keyword>
<feature type="transmembrane region" description="Helical" evidence="5">
    <location>
        <begin position="361"/>
        <end position="381"/>
    </location>
</feature>
<sequence length="452" mass="49760">MQLFWQPRTDLGKAIGPGILMAGAAIGGSHLVSSTQAGALYGWSLLGLLLLANLFKYPFFLYAVKYRAATGDTILHGYRRMGKGLLAAFFGLNLVNAFLNTAGVAFISASLFLAFPFVDAAEHVTGIAIGILLLCAAIIIAGHYQLLDKIAKVVVFLLAVSTLTAVIVAIWQSAEIPEGFVGRDPWDLASIGFIIMFMGWMPAPIDIAAWPSLWRTSREIETGHRATVGESTTDFHIGYIVTVVLAVFFLALGALVMYRAGAGIELADMTAGEFSARFIEMYTSTIGDWAHWLIVLAAFSAMFSTTLTCMDGWPRSLAMSTLLLFDRPETGLRRTLVAWLLFTVVACIVIIQFLLTDLLAMLQFAMVVSFLTSPVFAWLNYRAIQRPEVPEKDRPGPVMHVLSWAGMTFFIVFTLLFVVWFFGLQDAAEEERERIQEEEQALVVPFEPTARV</sequence>
<dbReference type="Gene3D" id="1.20.1740.10">
    <property type="entry name" value="Amino acid/polyamine transporter I"/>
    <property type="match status" value="1"/>
</dbReference>
<feature type="transmembrane region" description="Helical" evidence="5">
    <location>
        <begin position="40"/>
        <end position="64"/>
    </location>
</feature>
<evidence type="ECO:0000313" key="7">
    <source>
        <dbReference type="Proteomes" id="UP000189177"/>
    </source>
</evidence>
<dbReference type="GO" id="GO:0016020">
    <property type="term" value="C:membrane"/>
    <property type="evidence" value="ECO:0007669"/>
    <property type="project" value="UniProtKB-SubCell"/>
</dbReference>
<evidence type="ECO:0000256" key="3">
    <source>
        <dbReference type="ARBA" id="ARBA00022989"/>
    </source>
</evidence>
<evidence type="ECO:0000256" key="2">
    <source>
        <dbReference type="ARBA" id="ARBA00022692"/>
    </source>
</evidence>
<dbReference type="AlphaFoldDB" id="A0A1V3A0L7"/>
<evidence type="ECO:0000256" key="1">
    <source>
        <dbReference type="ARBA" id="ARBA00004141"/>
    </source>
</evidence>
<dbReference type="OrthoDB" id="4858698at2"/>
<feature type="transmembrane region" description="Helical" evidence="5">
    <location>
        <begin position="235"/>
        <end position="258"/>
    </location>
</feature>
<feature type="transmembrane region" description="Helical" evidence="5">
    <location>
        <begin position="401"/>
        <end position="422"/>
    </location>
</feature>
<name>A0A1V3A0L7_9GAMM</name>
<dbReference type="Pfam" id="PF01566">
    <property type="entry name" value="Nramp"/>
    <property type="match status" value="1"/>
</dbReference>
<feature type="transmembrane region" description="Helical" evidence="5">
    <location>
        <begin position="124"/>
        <end position="141"/>
    </location>
</feature>
<feature type="transmembrane region" description="Helical" evidence="5">
    <location>
        <begin position="336"/>
        <end position="355"/>
    </location>
</feature>
<protein>
    <submittedName>
        <fullName evidence="6">Transporter</fullName>
    </submittedName>
</protein>
<evidence type="ECO:0000256" key="5">
    <source>
        <dbReference type="SAM" id="Phobius"/>
    </source>
</evidence>
<feature type="transmembrane region" description="Helical" evidence="5">
    <location>
        <begin position="85"/>
        <end position="118"/>
    </location>
</feature>
<dbReference type="Proteomes" id="UP000189177">
    <property type="component" value="Unassembled WGS sequence"/>
</dbReference>
<keyword evidence="4 5" id="KW-0472">Membrane</keyword>
<organism evidence="6 7">
    <name type="scientific">Thioalkalivibrio halophilus</name>
    <dbReference type="NCBI Taxonomy" id="252474"/>
    <lineage>
        <taxon>Bacteria</taxon>
        <taxon>Pseudomonadati</taxon>
        <taxon>Pseudomonadota</taxon>
        <taxon>Gammaproteobacteria</taxon>
        <taxon>Chromatiales</taxon>
        <taxon>Ectothiorhodospiraceae</taxon>
        <taxon>Thioalkalivibrio</taxon>
    </lineage>
</organism>
<dbReference type="GO" id="GO:0046873">
    <property type="term" value="F:metal ion transmembrane transporter activity"/>
    <property type="evidence" value="ECO:0007669"/>
    <property type="project" value="InterPro"/>
</dbReference>
<keyword evidence="2 5" id="KW-0812">Transmembrane</keyword>
<dbReference type="RefSeq" id="WP_077243765.1">
    <property type="nucleotide sequence ID" value="NZ_MUZR01000008.1"/>
</dbReference>
<accession>A0A1V3A0L7</accession>
<evidence type="ECO:0000313" key="6">
    <source>
        <dbReference type="EMBL" id="OOC10890.1"/>
    </source>
</evidence>
<dbReference type="STRING" id="252474.B1A74_03415"/>
<comment type="caution">
    <text evidence="6">The sequence shown here is derived from an EMBL/GenBank/DDBJ whole genome shotgun (WGS) entry which is preliminary data.</text>
</comment>
<dbReference type="EMBL" id="MUZR01000008">
    <property type="protein sequence ID" value="OOC10890.1"/>
    <property type="molecule type" value="Genomic_DNA"/>
</dbReference>
<keyword evidence="7" id="KW-1185">Reference proteome</keyword>
<feature type="transmembrane region" description="Helical" evidence="5">
    <location>
        <begin position="153"/>
        <end position="171"/>
    </location>
</feature>
<reference evidence="6 7" key="1">
    <citation type="submission" date="2017-02" db="EMBL/GenBank/DDBJ databases">
        <title>Genomic diversity within the haloalkaliphilic genus Thioalkalivibrio.</title>
        <authorList>
            <person name="Ahn A.-C."/>
            <person name="Meier-Kolthoff J."/>
            <person name="Overmars L."/>
            <person name="Richter M."/>
            <person name="Woyke T."/>
            <person name="Sorokin D.Y."/>
            <person name="Muyzer G."/>
        </authorList>
    </citation>
    <scope>NUCLEOTIDE SEQUENCE [LARGE SCALE GENOMIC DNA]</scope>
    <source>
        <strain evidence="6 7">HL17</strain>
    </source>
</reference>
<evidence type="ECO:0000256" key="4">
    <source>
        <dbReference type="ARBA" id="ARBA00023136"/>
    </source>
</evidence>